<dbReference type="HAMAP" id="MF_01080">
    <property type="entry name" value="TruB_bact"/>
    <property type="match status" value="1"/>
</dbReference>
<evidence type="ECO:0000313" key="8">
    <source>
        <dbReference type="EMBL" id="TMQ64827.1"/>
    </source>
</evidence>
<sequence length="310" mass="33467">MADLLHLVDKPEGWTSHDAVARLRTLLGESRMGHAGTLDPFASGLLLIGEGRATGFLGCLGLLPKRYLATARLGVATDTQDVTGTVTATSSRMPSLPEVEAALARFRGAIRQRPPLYSAVKVGGTRLYKAARRGVDLEREDRPVHVYELRLVGDALPEITLDVTVSRGTYVRTLAHDLGETLGCGAHLTALRRVESGPFQVDAALSCDRSSGHEEGAYRERALEPDRALSFLPRVRLSDDEAARLRHGRAPVLEADRVEEPDRCWPLPPGESGWPLALVDQAGSVLALARPWRDQVSGAAVALQRVLVGA</sequence>
<dbReference type="InterPro" id="IPR014780">
    <property type="entry name" value="tRNA_psdUridine_synth_TruB"/>
</dbReference>
<comment type="caution">
    <text evidence="8">The sequence shown here is derived from an EMBL/GenBank/DDBJ whole genome shotgun (WGS) entry which is preliminary data.</text>
</comment>
<dbReference type="Gene3D" id="3.30.2350.10">
    <property type="entry name" value="Pseudouridine synthase"/>
    <property type="match status" value="1"/>
</dbReference>
<dbReference type="EMBL" id="VBOZ01000017">
    <property type="protein sequence ID" value="TMQ64827.1"/>
    <property type="molecule type" value="Genomic_DNA"/>
</dbReference>
<dbReference type="AlphaFoldDB" id="A0A538TMI1"/>
<dbReference type="SUPFAM" id="SSF55120">
    <property type="entry name" value="Pseudouridine synthase"/>
    <property type="match status" value="1"/>
</dbReference>
<dbReference type="NCBIfam" id="TIGR00431">
    <property type="entry name" value="TruB"/>
    <property type="match status" value="1"/>
</dbReference>
<dbReference type="InterPro" id="IPR020103">
    <property type="entry name" value="PsdUridine_synth_cat_dom_sf"/>
</dbReference>
<organism evidence="8 9">
    <name type="scientific">Eiseniibacteriota bacterium</name>
    <dbReference type="NCBI Taxonomy" id="2212470"/>
    <lineage>
        <taxon>Bacteria</taxon>
        <taxon>Candidatus Eiseniibacteriota</taxon>
    </lineage>
</organism>
<dbReference type="EC" id="5.4.99.25" evidence="5"/>
<feature type="domain" description="Pseudouridine synthase II N-terminal" evidence="6">
    <location>
        <begin position="24"/>
        <end position="171"/>
    </location>
</feature>
<dbReference type="GO" id="GO:0031119">
    <property type="term" value="P:tRNA pseudouridine synthesis"/>
    <property type="evidence" value="ECO:0007669"/>
    <property type="project" value="UniProtKB-UniRule"/>
</dbReference>
<evidence type="ECO:0000256" key="1">
    <source>
        <dbReference type="ARBA" id="ARBA00000385"/>
    </source>
</evidence>
<dbReference type="CDD" id="cd02573">
    <property type="entry name" value="PseudoU_synth_EcTruB"/>
    <property type="match status" value="1"/>
</dbReference>
<keyword evidence="3 5" id="KW-0819">tRNA processing</keyword>
<reference evidence="8 9" key="1">
    <citation type="journal article" date="2019" name="Nat. Microbiol.">
        <title>Mediterranean grassland soil C-N compound turnover is dependent on rainfall and depth, and is mediated by genomically divergent microorganisms.</title>
        <authorList>
            <person name="Diamond S."/>
            <person name="Andeer P.F."/>
            <person name="Li Z."/>
            <person name="Crits-Christoph A."/>
            <person name="Burstein D."/>
            <person name="Anantharaman K."/>
            <person name="Lane K.R."/>
            <person name="Thomas B.C."/>
            <person name="Pan C."/>
            <person name="Northen T.R."/>
            <person name="Banfield J.F."/>
        </authorList>
    </citation>
    <scope>NUCLEOTIDE SEQUENCE [LARGE SCALE GENOMIC DNA]</scope>
    <source>
        <strain evidence="8">WS_9</strain>
    </source>
</reference>
<dbReference type="GO" id="GO:0003723">
    <property type="term" value="F:RNA binding"/>
    <property type="evidence" value="ECO:0007669"/>
    <property type="project" value="InterPro"/>
</dbReference>
<evidence type="ECO:0000256" key="3">
    <source>
        <dbReference type="ARBA" id="ARBA00022694"/>
    </source>
</evidence>
<dbReference type="InterPro" id="IPR032819">
    <property type="entry name" value="TruB_C"/>
</dbReference>
<feature type="domain" description="tRNA pseudouridylate synthase B C-terminal" evidence="7">
    <location>
        <begin position="172"/>
        <end position="203"/>
    </location>
</feature>
<dbReference type="Pfam" id="PF01509">
    <property type="entry name" value="TruB_N"/>
    <property type="match status" value="1"/>
</dbReference>
<dbReference type="PANTHER" id="PTHR13767">
    <property type="entry name" value="TRNA-PSEUDOURIDINE SYNTHASE"/>
    <property type="match status" value="1"/>
</dbReference>
<gene>
    <name evidence="5 8" type="primary">truB</name>
    <name evidence="8" type="ORF">E6K79_07255</name>
</gene>
<comment type="catalytic activity">
    <reaction evidence="1 5">
        <text>uridine(55) in tRNA = pseudouridine(55) in tRNA</text>
        <dbReference type="Rhea" id="RHEA:42532"/>
        <dbReference type="Rhea" id="RHEA-COMP:10101"/>
        <dbReference type="Rhea" id="RHEA-COMP:10102"/>
        <dbReference type="ChEBI" id="CHEBI:65314"/>
        <dbReference type="ChEBI" id="CHEBI:65315"/>
        <dbReference type="EC" id="5.4.99.25"/>
    </reaction>
</comment>
<name>A0A538TMI1_UNCEI</name>
<evidence type="ECO:0000256" key="4">
    <source>
        <dbReference type="ARBA" id="ARBA00023235"/>
    </source>
</evidence>
<evidence type="ECO:0000259" key="7">
    <source>
        <dbReference type="Pfam" id="PF16198"/>
    </source>
</evidence>
<comment type="similarity">
    <text evidence="2 5">Belongs to the pseudouridine synthase TruB family. Type 1 subfamily.</text>
</comment>
<evidence type="ECO:0000259" key="6">
    <source>
        <dbReference type="Pfam" id="PF01509"/>
    </source>
</evidence>
<evidence type="ECO:0000256" key="5">
    <source>
        <dbReference type="HAMAP-Rule" id="MF_01080"/>
    </source>
</evidence>
<feature type="active site" description="Nucleophile" evidence="5">
    <location>
        <position position="39"/>
    </location>
</feature>
<dbReference type="PANTHER" id="PTHR13767:SF2">
    <property type="entry name" value="PSEUDOURIDYLATE SYNTHASE TRUB1"/>
    <property type="match status" value="1"/>
</dbReference>
<dbReference type="Pfam" id="PF16198">
    <property type="entry name" value="TruB_C_2"/>
    <property type="match status" value="1"/>
</dbReference>
<accession>A0A538TMI1</accession>
<protein>
    <recommendedName>
        <fullName evidence="5">tRNA pseudouridine synthase B</fullName>
        <ecNumber evidence="5">5.4.99.25</ecNumber>
    </recommendedName>
    <alternativeName>
        <fullName evidence="5">tRNA pseudouridine(55) synthase</fullName>
        <shortName evidence="5">Psi55 synthase</shortName>
    </alternativeName>
    <alternativeName>
        <fullName evidence="5">tRNA pseudouridylate synthase</fullName>
    </alternativeName>
    <alternativeName>
        <fullName evidence="5">tRNA-uridine isomerase</fullName>
    </alternativeName>
</protein>
<dbReference type="InterPro" id="IPR002501">
    <property type="entry name" value="PsdUridine_synth_N"/>
</dbReference>
<keyword evidence="4 5" id="KW-0413">Isomerase</keyword>
<comment type="function">
    <text evidence="5">Responsible for synthesis of pseudouridine from uracil-55 in the psi GC loop of transfer RNAs.</text>
</comment>
<proteinExistence type="inferred from homology"/>
<evidence type="ECO:0000313" key="9">
    <source>
        <dbReference type="Proteomes" id="UP000317691"/>
    </source>
</evidence>
<evidence type="ECO:0000256" key="2">
    <source>
        <dbReference type="ARBA" id="ARBA00005642"/>
    </source>
</evidence>
<dbReference type="GO" id="GO:1990481">
    <property type="term" value="P:mRNA pseudouridine synthesis"/>
    <property type="evidence" value="ECO:0007669"/>
    <property type="project" value="TreeGrafter"/>
</dbReference>
<dbReference type="GO" id="GO:0160148">
    <property type="term" value="F:tRNA pseudouridine(55) synthase activity"/>
    <property type="evidence" value="ECO:0007669"/>
    <property type="project" value="UniProtKB-EC"/>
</dbReference>
<dbReference type="Proteomes" id="UP000317691">
    <property type="component" value="Unassembled WGS sequence"/>
</dbReference>